<name>A0A161IUY4_9GAMM</name>
<dbReference type="GO" id="GO:0016020">
    <property type="term" value="C:membrane"/>
    <property type="evidence" value="ECO:0007669"/>
    <property type="project" value="UniProtKB-SubCell"/>
</dbReference>
<keyword evidence="12" id="KW-0830">Ubiquinone</keyword>
<feature type="transmembrane region" description="Helical" evidence="10">
    <location>
        <begin position="459"/>
        <end position="478"/>
    </location>
</feature>
<evidence type="ECO:0000256" key="2">
    <source>
        <dbReference type="ARBA" id="ARBA00009025"/>
    </source>
</evidence>
<evidence type="ECO:0000256" key="10">
    <source>
        <dbReference type="SAM" id="Phobius"/>
    </source>
</evidence>
<dbReference type="PRINTS" id="PR01437">
    <property type="entry name" value="NUOXDRDTASE4"/>
</dbReference>
<evidence type="ECO:0000256" key="6">
    <source>
        <dbReference type="ARBA" id="ARBA00023136"/>
    </source>
</evidence>
<feature type="transmembrane region" description="Helical" evidence="10">
    <location>
        <begin position="373"/>
        <end position="392"/>
    </location>
</feature>
<dbReference type="Proteomes" id="UP000077255">
    <property type="component" value="Chromosome"/>
</dbReference>
<evidence type="ECO:0000313" key="12">
    <source>
        <dbReference type="EMBL" id="AND68039.1"/>
    </source>
</evidence>
<comment type="similarity">
    <text evidence="2">Belongs to the complex I subunit 4 family.</text>
</comment>
<dbReference type="OrthoDB" id="9768329at2"/>
<feature type="transmembrane region" description="Helical" evidence="10">
    <location>
        <begin position="33"/>
        <end position="55"/>
    </location>
</feature>
<dbReference type="NCBIfam" id="NF004499">
    <property type="entry name" value="PRK05846.1-3"/>
    <property type="match status" value="1"/>
</dbReference>
<evidence type="ECO:0000256" key="3">
    <source>
        <dbReference type="ARBA" id="ARBA00019906"/>
    </source>
</evidence>
<evidence type="ECO:0000313" key="13">
    <source>
        <dbReference type="Proteomes" id="UP000077255"/>
    </source>
</evidence>
<dbReference type="STRING" id="445710.ATSB10_05850"/>
<feature type="transmembrane region" description="Helical" evidence="10">
    <location>
        <begin position="123"/>
        <end position="154"/>
    </location>
</feature>
<dbReference type="InterPro" id="IPR010227">
    <property type="entry name" value="NADH_Q_OxRdtase_chainM/4"/>
</dbReference>
<protein>
    <recommendedName>
        <fullName evidence="3">NADH-quinone oxidoreductase subunit M</fullName>
    </recommendedName>
    <alternativeName>
        <fullName evidence="7">NADH dehydrogenase I subunit M</fullName>
    </alternativeName>
    <alternativeName>
        <fullName evidence="8">NDH-1 subunit M</fullName>
    </alternativeName>
</protein>
<dbReference type="GO" id="GO:0012505">
    <property type="term" value="C:endomembrane system"/>
    <property type="evidence" value="ECO:0007669"/>
    <property type="project" value="UniProtKB-SubCell"/>
</dbReference>
<evidence type="ECO:0000256" key="1">
    <source>
        <dbReference type="ARBA" id="ARBA00004127"/>
    </source>
</evidence>
<keyword evidence="12" id="KW-0560">Oxidoreductase</keyword>
<feature type="transmembrane region" description="Helical" evidence="10">
    <location>
        <begin position="206"/>
        <end position="230"/>
    </location>
</feature>
<dbReference type="InterPro" id="IPR003918">
    <property type="entry name" value="NADH_UbQ_OxRdtase"/>
</dbReference>
<organism evidence="12 13">
    <name type="scientific">Dyella thiooxydans</name>
    <dbReference type="NCBI Taxonomy" id="445710"/>
    <lineage>
        <taxon>Bacteria</taxon>
        <taxon>Pseudomonadati</taxon>
        <taxon>Pseudomonadota</taxon>
        <taxon>Gammaproteobacteria</taxon>
        <taxon>Lysobacterales</taxon>
        <taxon>Rhodanobacteraceae</taxon>
        <taxon>Dyella</taxon>
    </lineage>
</organism>
<dbReference type="RefSeq" id="WP_063670334.1">
    <property type="nucleotide sequence ID" value="NZ_CP014841.1"/>
</dbReference>
<feature type="transmembrane region" description="Helical" evidence="10">
    <location>
        <begin position="268"/>
        <end position="293"/>
    </location>
</feature>
<keyword evidence="4 9" id="KW-0812">Transmembrane</keyword>
<dbReference type="EMBL" id="CP014841">
    <property type="protein sequence ID" value="AND68039.1"/>
    <property type="molecule type" value="Genomic_DNA"/>
</dbReference>
<evidence type="ECO:0000259" key="11">
    <source>
        <dbReference type="Pfam" id="PF00361"/>
    </source>
</evidence>
<evidence type="ECO:0000256" key="9">
    <source>
        <dbReference type="RuleBase" id="RU000320"/>
    </source>
</evidence>
<dbReference type="InterPro" id="IPR001750">
    <property type="entry name" value="ND/Mrp_TM"/>
</dbReference>
<dbReference type="NCBIfam" id="NF004501">
    <property type="entry name" value="PRK05846.1-5"/>
    <property type="match status" value="1"/>
</dbReference>
<feature type="domain" description="NADH:quinone oxidoreductase/Mrp antiporter transmembrane" evidence="11">
    <location>
        <begin position="130"/>
        <end position="427"/>
    </location>
</feature>
<keyword evidence="13" id="KW-1185">Reference proteome</keyword>
<dbReference type="GO" id="GO:0042773">
    <property type="term" value="P:ATP synthesis coupled electron transport"/>
    <property type="evidence" value="ECO:0007669"/>
    <property type="project" value="InterPro"/>
</dbReference>
<evidence type="ECO:0000256" key="4">
    <source>
        <dbReference type="ARBA" id="ARBA00022692"/>
    </source>
</evidence>
<dbReference type="GO" id="GO:0003954">
    <property type="term" value="F:NADH dehydrogenase activity"/>
    <property type="evidence" value="ECO:0007669"/>
    <property type="project" value="TreeGrafter"/>
</dbReference>
<dbReference type="AlphaFoldDB" id="A0A161IUY4"/>
<evidence type="ECO:0000256" key="7">
    <source>
        <dbReference type="ARBA" id="ARBA00031584"/>
    </source>
</evidence>
<reference evidence="12 13" key="1">
    <citation type="submission" date="2016-02" db="EMBL/GenBank/DDBJ databases">
        <title>Complete genome sequencing and analysis of ATSB10, Dyella thiooxydans isolated from rhizosphere soil of sunflower (Helianthus annuus L.).</title>
        <authorList>
            <person name="Lee Y."/>
            <person name="Hwangbo K."/>
            <person name="Chung H."/>
            <person name="Yoo J."/>
            <person name="Kim K.Y."/>
            <person name="Sa T.M."/>
            <person name="Um Y."/>
            <person name="Madhaiyan M."/>
        </authorList>
    </citation>
    <scope>NUCLEOTIDE SEQUENCE [LARGE SCALE GENOMIC DNA]</scope>
    <source>
        <strain evidence="12 13">ATSB10</strain>
    </source>
</reference>
<dbReference type="NCBIfam" id="TIGR01972">
    <property type="entry name" value="NDH_I_M"/>
    <property type="match status" value="1"/>
</dbReference>
<dbReference type="GO" id="GO:0015990">
    <property type="term" value="P:electron transport coupled proton transport"/>
    <property type="evidence" value="ECO:0007669"/>
    <property type="project" value="TreeGrafter"/>
</dbReference>
<proteinExistence type="inferred from homology"/>
<dbReference type="PATRIC" id="fig|445710.3.peg.580"/>
<feature type="transmembrane region" description="Helical" evidence="10">
    <location>
        <begin position="76"/>
        <end position="103"/>
    </location>
</feature>
<dbReference type="GO" id="GO:0048039">
    <property type="term" value="F:ubiquinone binding"/>
    <property type="evidence" value="ECO:0007669"/>
    <property type="project" value="TreeGrafter"/>
</dbReference>
<dbReference type="KEGG" id="dtx:ATSB10_05850"/>
<comment type="subcellular location">
    <subcellularLocation>
        <location evidence="1">Endomembrane system</location>
        <topology evidence="1">Multi-pass membrane protein</topology>
    </subcellularLocation>
    <subcellularLocation>
        <location evidence="9">Membrane</location>
        <topology evidence="9">Multi-pass membrane protein</topology>
    </subcellularLocation>
</comment>
<feature type="transmembrane region" description="Helical" evidence="10">
    <location>
        <begin position="300"/>
        <end position="323"/>
    </location>
</feature>
<feature type="transmembrane region" description="Helical" evidence="10">
    <location>
        <begin position="166"/>
        <end position="186"/>
    </location>
</feature>
<feature type="transmembrane region" description="Helical" evidence="10">
    <location>
        <begin position="418"/>
        <end position="438"/>
    </location>
</feature>
<keyword evidence="5 10" id="KW-1133">Transmembrane helix</keyword>
<feature type="transmembrane region" description="Helical" evidence="10">
    <location>
        <begin position="242"/>
        <end position="262"/>
    </location>
</feature>
<keyword evidence="6 10" id="KW-0472">Membrane</keyword>
<feature type="transmembrane region" description="Helical" evidence="10">
    <location>
        <begin position="343"/>
        <end position="361"/>
    </location>
</feature>
<dbReference type="PANTHER" id="PTHR43507:SF1">
    <property type="entry name" value="NADH-UBIQUINONE OXIDOREDUCTASE CHAIN 4"/>
    <property type="match status" value="1"/>
</dbReference>
<evidence type="ECO:0000256" key="8">
    <source>
        <dbReference type="ARBA" id="ARBA00032798"/>
    </source>
</evidence>
<evidence type="ECO:0000256" key="5">
    <source>
        <dbReference type="ARBA" id="ARBA00022989"/>
    </source>
</evidence>
<dbReference type="PANTHER" id="PTHR43507">
    <property type="entry name" value="NADH-UBIQUINONE OXIDOREDUCTASE CHAIN 4"/>
    <property type="match status" value="1"/>
</dbReference>
<dbReference type="GO" id="GO:0008137">
    <property type="term" value="F:NADH dehydrogenase (ubiquinone) activity"/>
    <property type="evidence" value="ECO:0007669"/>
    <property type="project" value="InterPro"/>
</dbReference>
<sequence length="502" mass="54814">MFNHLLSLLIWLPVVGAVPVLLAGSGRPSLARWLALAVAVLTFAVSLFLIPQYHLDGAVMQLREDHLWIASLGVHYGLAVDGISVALILLTTFVSILVIVGAWEVIQDKPHQYMAAMLVLEGLMIGVFCATDALLFYVFFEAMLIPMFILIGIWGGPRRVYATIKFFIYTFLGSIFMLIGLIYLYQKAGTFNLHALAALPLSMTEQTWLFFAFLLAFAVKVPMVPVHTWLPDAHVEAPTGGSVVLAAVMLKIGGYGFLRFSLPITPDAAAHFAPLVIVLSLVAVVYIGYVALVQDDMKKLVAYSSVAHMGFVTLGIFIAFMLVRDAGNLDAAKLGMQGAMVQMISHGFVSGAMFSCIGVLYDRLHTRQIKDYGGVINVMPWFGFFYVLFAMANSGLPGTSGFVGEFMVVLASFSANPWIALFAAFTLIIGAAYTLWMVKRVLWGDITNPHVAEMKEINGRETFVLAAFAAAVLALGIWPQPLIHLMDNSVAQLVQQLAVHKI</sequence>
<accession>A0A161IUY4</accession>
<dbReference type="Pfam" id="PF00361">
    <property type="entry name" value="Proton_antipo_M"/>
    <property type="match status" value="1"/>
</dbReference>
<gene>
    <name evidence="12" type="ORF">ATSB10_05850</name>
</gene>